<keyword evidence="2" id="KW-1185">Reference proteome</keyword>
<keyword evidence="1" id="KW-0723">Serine/threonine-protein kinase</keyword>
<sequence length="93" mass="10798">MLKQYRYDMASKEDIEGASNEEVKLYKQIEQIEESKKDQFKSTQLSYQTNKQAIYTSVHLGFQNLPEPVNAEYSTSIKSIGPNDFQKNNLDLE</sequence>
<dbReference type="AlphaFoldDB" id="A0A8H3XGQ7"/>
<protein>
    <submittedName>
        <fullName evidence="1">Serine/threonine protein kinase</fullName>
    </submittedName>
</protein>
<dbReference type="GO" id="GO:0004674">
    <property type="term" value="F:protein serine/threonine kinase activity"/>
    <property type="evidence" value="ECO:0007669"/>
    <property type="project" value="UniProtKB-KW"/>
</dbReference>
<organism evidence="1 2">
    <name type="scientific">Gigaspora margarita</name>
    <dbReference type="NCBI Taxonomy" id="4874"/>
    <lineage>
        <taxon>Eukaryota</taxon>
        <taxon>Fungi</taxon>
        <taxon>Fungi incertae sedis</taxon>
        <taxon>Mucoromycota</taxon>
        <taxon>Glomeromycotina</taxon>
        <taxon>Glomeromycetes</taxon>
        <taxon>Diversisporales</taxon>
        <taxon>Gigasporaceae</taxon>
        <taxon>Gigaspora</taxon>
    </lineage>
</organism>
<keyword evidence="1" id="KW-0808">Transferase</keyword>
<dbReference type="OrthoDB" id="2353923at2759"/>
<gene>
    <name evidence="1" type="ORF">F8M41_001574</name>
</gene>
<dbReference type="EMBL" id="WTPW01001125">
    <property type="protein sequence ID" value="KAF0454559.1"/>
    <property type="molecule type" value="Genomic_DNA"/>
</dbReference>
<evidence type="ECO:0000313" key="2">
    <source>
        <dbReference type="Proteomes" id="UP000439903"/>
    </source>
</evidence>
<dbReference type="Proteomes" id="UP000439903">
    <property type="component" value="Unassembled WGS sequence"/>
</dbReference>
<name>A0A8H3XGQ7_GIGMA</name>
<reference evidence="1 2" key="1">
    <citation type="journal article" date="2019" name="Environ. Microbiol.">
        <title>At the nexus of three kingdoms: the genome of the mycorrhizal fungus Gigaspora margarita provides insights into plant, endobacterial and fungal interactions.</title>
        <authorList>
            <person name="Venice F."/>
            <person name="Ghignone S."/>
            <person name="Salvioli di Fossalunga A."/>
            <person name="Amselem J."/>
            <person name="Novero M."/>
            <person name="Xianan X."/>
            <person name="Sedzielewska Toro K."/>
            <person name="Morin E."/>
            <person name="Lipzen A."/>
            <person name="Grigoriev I.V."/>
            <person name="Henrissat B."/>
            <person name="Martin F.M."/>
            <person name="Bonfante P."/>
        </authorList>
    </citation>
    <scope>NUCLEOTIDE SEQUENCE [LARGE SCALE GENOMIC DNA]</scope>
    <source>
        <strain evidence="1 2">BEG34</strain>
    </source>
</reference>
<comment type="caution">
    <text evidence="1">The sequence shown here is derived from an EMBL/GenBank/DDBJ whole genome shotgun (WGS) entry which is preliminary data.</text>
</comment>
<accession>A0A8H3XGQ7</accession>
<keyword evidence="1" id="KW-0418">Kinase</keyword>
<evidence type="ECO:0000313" key="1">
    <source>
        <dbReference type="EMBL" id="KAF0454559.1"/>
    </source>
</evidence>
<proteinExistence type="predicted"/>